<proteinExistence type="predicted"/>
<evidence type="ECO:0000313" key="1">
    <source>
        <dbReference type="EMBL" id="JAH76198.1"/>
    </source>
</evidence>
<name>A0A0E9VG67_ANGAN</name>
<dbReference type="AlphaFoldDB" id="A0A0E9VG67"/>
<reference evidence="1" key="2">
    <citation type="journal article" date="2015" name="Fish Shellfish Immunol.">
        <title>Early steps in the European eel (Anguilla anguilla)-Vibrio vulnificus interaction in the gills: Role of the RtxA13 toxin.</title>
        <authorList>
            <person name="Callol A."/>
            <person name="Pajuelo D."/>
            <person name="Ebbesson L."/>
            <person name="Teles M."/>
            <person name="MacKenzie S."/>
            <person name="Amaro C."/>
        </authorList>
    </citation>
    <scope>NUCLEOTIDE SEQUENCE</scope>
</reference>
<organism evidence="1">
    <name type="scientific">Anguilla anguilla</name>
    <name type="common">European freshwater eel</name>
    <name type="synonym">Muraena anguilla</name>
    <dbReference type="NCBI Taxonomy" id="7936"/>
    <lineage>
        <taxon>Eukaryota</taxon>
        <taxon>Metazoa</taxon>
        <taxon>Chordata</taxon>
        <taxon>Craniata</taxon>
        <taxon>Vertebrata</taxon>
        <taxon>Euteleostomi</taxon>
        <taxon>Actinopterygii</taxon>
        <taxon>Neopterygii</taxon>
        <taxon>Teleostei</taxon>
        <taxon>Anguilliformes</taxon>
        <taxon>Anguillidae</taxon>
        <taxon>Anguilla</taxon>
    </lineage>
</organism>
<reference evidence="1" key="1">
    <citation type="submission" date="2014-11" db="EMBL/GenBank/DDBJ databases">
        <authorList>
            <person name="Amaro Gonzalez C."/>
        </authorList>
    </citation>
    <scope>NUCLEOTIDE SEQUENCE</scope>
</reference>
<accession>A0A0E9VG67</accession>
<sequence>MLPGPGFRNVHLEGRFSFAFHWTGQRSSVQTSLFPHVQDADSYQA</sequence>
<protein>
    <submittedName>
        <fullName evidence="1">Uncharacterized protein</fullName>
    </submittedName>
</protein>
<dbReference type="EMBL" id="GBXM01032379">
    <property type="protein sequence ID" value="JAH76198.1"/>
    <property type="molecule type" value="Transcribed_RNA"/>
</dbReference>